<keyword evidence="9" id="KW-1185">Reference proteome</keyword>
<dbReference type="PANTHER" id="PTHR21496:SF0">
    <property type="entry name" value="RIESKE DOMAIN-CONTAINING PROTEIN"/>
    <property type="match status" value="1"/>
</dbReference>
<dbReference type="CDD" id="cd03467">
    <property type="entry name" value="Rieske"/>
    <property type="match status" value="1"/>
</dbReference>
<dbReference type="KEGG" id="hadh:FRZ61_19670"/>
<sequence>MDDSAPRSEWVRACSRQELEQAGRTLFRAGPKQIVLFATPKGVRACNNRCPHEGYPLSEGTLDAECRLTCNWHNWKFDLEDGANLYGGDRLRTYPVALRGEDYWVDVADAPAALRQREALEHLRDAFADKEYDRIARDLVRLRRAGGALSDALAAAILWSHDRLEFGWTHAYAGAADWLALADEAGPDPERPLIAILEAMTYIAEDVLREPVFGYGDDVADYDEAAFLAAIEAQDEGRAMALVRGGFERGLGFADLEPALSRAALAHYIDFGHPLIYVVKCGRLIARLGAAVEKPLTLALVRGIAYAAREDLIPEFRGYAKALARFGKAPAKSLDDEALRRAGIGLALELVAAAGAAPPLDLYRSMLAAGAERLLTFDLGFDSRHDGPVADNASWLDVTHGITFANAVRRQGTKFPDLWPAGLLQLACHAGRNLGFTDRTQDLSRWAVKDADRFFEEEIAALFDHGIEEEIVAVHRLKTLLAAREEWRAGAAGKDGPLLLAAVHRYLHEPLKGRHPRRTARQAMAFVAREG</sequence>
<dbReference type="PROSITE" id="PS51296">
    <property type="entry name" value="RIESKE"/>
    <property type="match status" value="1"/>
</dbReference>
<evidence type="ECO:0000256" key="2">
    <source>
        <dbReference type="ARBA" id="ARBA00022723"/>
    </source>
</evidence>
<dbReference type="PANTHER" id="PTHR21496">
    <property type="entry name" value="FERREDOXIN-RELATED"/>
    <property type="match status" value="1"/>
</dbReference>
<keyword evidence="2" id="KW-0479">Metal-binding</keyword>
<evidence type="ECO:0000256" key="6">
    <source>
        <dbReference type="ARBA" id="ARBA00038001"/>
    </source>
</evidence>
<dbReference type="Pfam" id="PF00355">
    <property type="entry name" value="Rieske"/>
    <property type="match status" value="1"/>
</dbReference>
<evidence type="ECO:0000256" key="1">
    <source>
        <dbReference type="ARBA" id="ARBA00022714"/>
    </source>
</evidence>
<evidence type="ECO:0000313" key="8">
    <source>
        <dbReference type="EMBL" id="QEX22038.1"/>
    </source>
</evidence>
<comment type="similarity">
    <text evidence="6">Belongs to the bacterial ring-hydroxylating dioxygenase ferredoxin component family.</text>
</comment>
<comment type="cofactor">
    <cofactor evidence="5">
        <name>[2Fe-2S] cluster</name>
        <dbReference type="ChEBI" id="CHEBI:190135"/>
    </cofactor>
</comment>
<feature type="domain" description="Rieske" evidence="7">
    <location>
        <begin position="10"/>
        <end position="105"/>
    </location>
</feature>
<proteinExistence type="inferred from homology"/>
<dbReference type="GO" id="GO:0051537">
    <property type="term" value="F:2 iron, 2 sulfur cluster binding"/>
    <property type="evidence" value="ECO:0007669"/>
    <property type="project" value="UniProtKB-KW"/>
</dbReference>
<evidence type="ECO:0000313" key="9">
    <source>
        <dbReference type="Proteomes" id="UP000325797"/>
    </source>
</evidence>
<dbReference type="EMBL" id="CP042582">
    <property type="protein sequence ID" value="QEX22038.1"/>
    <property type="molecule type" value="Genomic_DNA"/>
</dbReference>
<accession>A0A5J6MWM7</accession>
<reference evidence="8 9" key="1">
    <citation type="submission" date="2019-08" db="EMBL/GenBank/DDBJ databases">
        <title>Hyperibacter terrae gen. nov., sp. nov. and Hyperibacter viscosus sp. nov., two new members in the family Rhodospirillaceae isolated from the rhizosphere of Hypericum perforatum.</title>
        <authorList>
            <person name="Noviana Z."/>
        </authorList>
    </citation>
    <scope>NUCLEOTIDE SEQUENCE [LARGE SCALE GENOMIC DNA]</scope>
    <source>
        <strain evidence="8 9">R5959</strain>
    </source>
</reference>
<dbReference type="OrthoDB" id="9800776at2"/>
<evidence type="ECO:0000259" key="7">
    <source>
        <dbReference type="PROSITE" id="PS51296"/>
    </source>
</evidence>
<keyword evidence="4" id="KW-0411">Iron-sulfur</keyword>
<dbReference type="Gene3D" id="2.102.10.10">
    <property type="entry name" value="Rieske [2Fe-2S] iron-sulphur domain"/>
    <property type="match status" value="1"/>
</dbReference>
<dbReference type="RefSeq" id="WP_151117049.1">
    <property type="nucleotide sequence ID" value="NZ_CP042582.1"/>
</dbReference>
<dbReference type="SUPFAM" id="SSF50022">
    <property type="entry name" value="ISP domain"/>
    <property type="match status" value="1"/>
</dbReference>
<keyword evidence="3" id="KW-0408">Iron</keyword>
<dbReference type="InterPro" id="IPR017941">
    <property type="entry name" value="Rieske_2Fe-2S"/>
</dbReference>
<dbReference type="Proteomes" id="UP000325797">
    <property type="component" value="Chromosome"/>
</dbReference>
<name>A0A5J6MWM7_9PROT</name>
<dbReference type="InterPro" id="IPR036922">
    <property type="entry name" value="Rieske_2Fe-2S_sf"/>
</dbReference>
<evidence type="ECO:0000256" key="4">
    <source>
        <dbReference type="ARBA" id="ARBA00023014"/>
    </source>
</evidence>
<evidence type="ECO:0000256" key="5">
    <source>
        <dbReference type="ARBA" id="ARBA00034078"/>
    </source>
</evidence>
<keyword evidence="1" id="KW-0001">2Fe-2S</keyword>
<gene>
    <name evidence="8" type="ORF">FRZ61_19670</name>
</gene>
<evidence type="ECO:0000256" key="3">
    <source>
        <dbReference type="ARBA" id="ARBA00023004"/>
    </source>
</evidence>
<dbReference type="GO" id="GO:0046872">
    <property type="term" value="F:metal ion binding"/>
    <property type="evidence" value="ECO:0007669"/>
    <property type="project" value="UniProtKB-KW"/>
</dbReference>
<dbReference type="AlphaFoldDB" id="A0A5J6MWM7"/>
<organism evidence="8 9">
    <name type="scientific">Hypericibacter adhaerens</name>
    <dbReference type="NCBI Taxonomy" id="2602016"/>
    <lineage>
        <taxon>Bacteria</taxon>
        <taxon>Pseudomonadati</taxon>
        <taxon>Pseudomonadota</taxon>
        <taxon>Alphaproteobacteria</taxon>
        <taxon>Rhodospirillales</taxon>
        <taxon>Dongiaceae</taxon>
        <taxon>Hypericibacter</taxon>
    </lineage>
</organism>
<protein>
    <recommendedName>
        <fullName evidence="7">Rieske domain-containing protein</fullName>
    </recommendedName>
</protein>